<feature type="transmembrane region" description="Helical" evidence="6">
    <location>
        <begin position="192"/>
        <end position="210"/>
    </location>
</feature>
<evidence type="ECO:0000256" key="5">
    <source>
        <dbReference type="ARBA" id="ARBA00023136"/>
    </source>
</evidence>
<dbReference type="SUPFAM" id="SSF161070">
    <property type="entry name" value="SNF-like"/>
    <property type="match status" value="1"/>
</dbReference>
<evidence type="ECO:0000256" key="6">
    <source>
        <dbReference type="SAM" id="Phobius"/>
    </source>
</evidence>
<keyword evidence="3 6" id="KW-0812">Transmembrane</keyword>
<proteinExistence type="predicted"/>
<dbReference type="PRINTS" id="PR00176">
    <property type="entry name" value="NANEUSMPORT"/>
</dbReference>
<organism evidence="7 8">
    <name type="scientific">Hydrogeniiclostridium mannosilyticum</name>
    <dbReference type="NCBI Taxonomy" id="2764322"/>
    <lineage>
        <taxon>Bacteria</taxon>
        <taxon>Bacillati</taxon>
        <taxon>Bacillota</taxon>
        <taxon>Clostridia</taxon>
        <taxon>Eubacteriales</taxon>
        <taxon>Acutalibacteraceae</taxon>
        <taxon>Hydrogeniiclostridium</taxon>
    </lineage>
</organism>
<comment type="caution">
    <text evidence="7">The sequence shown here is derived from an EMBL/GenBank/DDBJ whole genome shotgun (WGS) entry which is preliminary data.</text>
</comment>
<dbReference type="Pfam" id="PF00209">
    <property type="entry name" value="SNF"/>
    <property type="match status" value="2"/>
</dbReference>
<dbReference type="NCBIfam" id="NF037979">
    <property type="entry name" value="Na_transp"/>
    <property type="match status" value="1"/>
</dbReference>
<dbReference type="GO" id="GO:0016020">
    <property type="term" value="C:membrane"/>
    <property type="evidence" value="ECO:0007669"/>
    <property type="project" value="UniProtKB-SubCell"/>
</dbReference>
<dbReference type="InterPro" id="IPR047218">
    <property type="entry name" value="YocR/YhdH-like"/>
</dbReference>
<dbReference type="InterPro" id="IPR037272">
    <property type="entry name" value="SNS_sf"/>
</dbReference>
<dbReference type="Proteomes" id="UP000249377">
    <property type="component" value="Unassembled WGS sequence"/>
</dbReference>
<keyword evidence="8" id="KW-1185">Reference proteome</keyword>
<sequence length="450" mass="47556">MNKQQAAADGIRRRDGFASHWGYVLACIGSAVGMGNIWMFPSRVSKYGGGSFLIPYFLFVAIIGFSGVIGEMAFGRVTRSGPVGAFQKALESRGGSGRAGRVLGAVPVLGSLALAIGYAVVMGWILKYTVGAFTGETLAPADVDGFSAQFGQMASSFGNNFWQVAGLVLVAVILIAGIGAGIEKVNKIMMPLFFLMFAGLAVYMAFQPGAAAGYRYMFTVDENIANPMTWVYALGQAFFSLSLAGNGTLIYGSYLKDDEDIIGSAWKVALFDTMAAMLAALVIIPAMATAGVNLFDGGPGLLFIHLPNLFKGIPGGAVLAAVFFIAVFFAGITSLINLFEAPIATLQERLGLTRAQAVLAILGIGTVISLCIQAIVGEWMDAVSIYICPLGAGMAGILFYWVFGSKFARAELQKGRKRPIGRWLEPMTKYVFCGLTAAVFVLGIVFQGIG</sequence>
<comment type="subcellular location">
    <subcellularLocation>
        <location evidence="1">Membrane</location>
        <topology evidence="1">Multi-pass membrane protein</topology>
    </subcellularLocation>
</comment>
<dbReference type="PROSITE" id="PS50267">
    <property type="entry name" value="NA_NEUROTRAN_SYMP_3"/>
    <property type="match status" value="1"/>
</dbReference>
<evidence type="ECO:0000313" key="8">
    <source>
        <dbReference type="Proteomes" id="UP000249377"/>
    </source>
</evidence>
<evidence type="ECO:0000313" key="7">
    <source>
        <dbReference type="EMBL" id="RAQ29926.1"/>
    </source>
</evidence>
<feature type="transmembrane region" description="Helical" evidence="6">
    <location>
        <begin position="357"/>
        <end position="377"/>
    </location>
</feature>
<evidence type="ECO:0000256" key="2">
    <source>
        <dbReference type="ARBA" id="ARBA00022448"/>
    </source>
</evidence>
<reference evidence="7 8" key="1">
    <citation type="submission" date="2018-06" db="EMBL/GenBank/DDBJ databases">
        <title>Noncontiguous genome sequence of Ruminococcaceae bacterium ASD2818.</title>
        <authorList>
            <person name="Chaplin A.V."/>
            <person name="Sokolova S.R."/>
            <person name="Kochetkova T.O."/>
            <person name="Goltsov A.Y."/>
            <person name="Trofimov D.Y."/>
            <person name="Efimov B.A."/>
        </authorList>
    </citation>
    <scope>NUCLEOTIDE SEQUENCE [LARGE SCALE GENOMIC DNA]</scope>
    <source>
        <strain evidence="7 8">ASD2818</strain>
    </source>
</reference>
<protein>
    <submittedName>
        <fullName evidence="7">Sodium-dependent transporter</fullName>
    </submittedName>
</protein>
<accession>A0A328UE80</accession>
<dbReference type="EMBL" id="QLYR01000002">
    <property type="protein sequence ID" value="RAQ29926.1"/>
    <property type="molecule type" value="Genomic_DNA"/>
</dbReference>
<feature type="transmembrane region" description="Helical" evidence="6">
    <location>
        <begin position="21"/>
        <end position="40"/>
    </location>
</feature>
<evidence type="ECO:0000256" key="3">
    <source>
        <dbReference type="ARBA" id="ARBA00022692"/>
    </source>
</evidence>
<feature type="transmembrane region" description="Helical" evidence="6">
    <location>
        <begin position="230"/>
        <end position="254"/>
    </location>
</feature>
<feature type="transmembrane region" description="Helical" evidence="6">
    <location>
        <begin position="275"/>
        <end position="295"/>
    </location>
</feature>
<feature type="transmembrane region" description="Helical" evidence="6">
    <location>
        <begin position="52"/>
        <end position="70"/>
    </location>
</feature>
<feature type="transmembrane region" description="Helical" evidence="6">
    <location>
        <begin position="315"/>
        <end position="336"/>
    </location>
</feature>
<keyword evidence="5 6" id="KW-0472">Membrane</keyword>
<name>A0A328UE80_9FIRM</name>
<dbReference type="AlphaFoldDB" id="A0A328UE80"/>
<dbReference type="CDD" id="cd10336">
    <property type="entry name" value="SLC6sbd_Tyt1-Like"/>
    <property type="match status" value="1"/>
</dbReference>
<dbReference type="InterPro" id="IPR000175">
    <property type="entry name" value="Na/ntran_symport"/>
</dbReference>
<feature type="transmembrane region" description="Helical" evidence="6">
    <location>
        <begin position="429"/>
        <end position="449"/>
    </location>
</feature>
<evidence type="ECO:0000256" key="1">
    <source>
        <dbReference type="ARBA" id="ARBA00004141"/>
    </source>
</evidence>
<gene>
    <name evidence="7" type="ORF">DPQ25_05120</name>
</gene>
<evidence type="ECO:0000256" key="4">
    <source>
        <dbReference type="ARBA" id="ARBA00022989"/>
    </source>
</evidence>
<dbReference type="PANTHER" id="PTHR42948:SF1">
    <property type="entry name" value="TRANSPORTER"/>
    <property type="match status" value="1"/>
</dbReference>
<feature type="transmembrane region" description="Helical" evidence="6">
    <location>
        <begin position="161"/>
        <end position="180"/>
    </location>
</feature>
<keyword evidence="4 6" id="KW-1133">Transmembrane helix</keyword>
<feature type="transmembrane region" description="Helical" evidence="6">
    <location>
        <begin position="383"/>
        <end position="408"/>
    </location>
</feature>
<dbReference type="PANTHER" id="PTHR42948">
    <property type="entry name" value="TRANSPORTER"/>
    <property type="match status" value="1"/>
</dbReference>
<keyword evidence="2" id="KW-0813">Transport</keyword>
<dbReference type="RefSeq" id="WP_112332341.1">
    <property type="nucleotide sequence ID" value="NZ_QLYR01000002.1"/>
</dbReference>
<feature type="transmembrane region" description="Helical" evidence="6">
    <location>
        <begin position="102"/>
        <end position="126"/>
    </location>
</feature>